<dbReference type="CDD" id="cd00636">
    <property type="entry name" value="TroA-like"/>
    <property type="match status" value="1"/>
</dbReference>
<dbReference type="Proteomes" id="UP000460290">
    <property type="component" value="Unassembled WGS sequence"/>
</dbReference>
<dbReference type="PANTHER" id="PTHR30535:SF34">
    <property type="entry name" value="MOLYBDATE-BINDING PROTEIN MOLA"/>
    <property type="match status" value="1"/>
</dbReference>
<dbReference type="GO" id="GO:0071281">
    <property type="term" value="P:cellular response to iron ion"/>
    <property type="evidence" value="ECO:0007669"/>
    <property type="project" value="TreeGrafter"/>
</dbReference>
<comment type="caution">
    <text evidence="2">The sequence shown here is derived from an EMBL/GenBank/DDBJ whole genome shotgun (WGS) entry which is preliminary data.</text>
</comment>
<dbReference type="PROSITE" id="PS50983">
    <property type="entry name" value="FE_B12_PBP"/>
    <property type="match status" value="1"/>
</dbReference>
<organism evidence="2 3">
    <name type="scientific">Pontixanthobacter aestiaquae</name>
    <dbReference type="NCBI Taxonomy" id="1509367"/>
    <lineage>
        <taxon>Bacteria</taxon>
        <taxon>Pseudomonadati</taxon>
        <taxon>Pseudomonadota</taxon>
        <taxon>Alphaproteobacteria</taxon>
        <taxon>Sphingomonadales</taxon>
        <taxon>Erythrobacteraceae</taxon>
        <taxon>Pontixanthobacter</taxon>
    </lineage>
</organism>
<dbReference type="OrthoDB" id="1632039at2"/>
<protein>
    <submittedName>
        <fullName evidence="2">ABC transporter substrate-binding protein</fullName>
    </submittedName>
</protein>
<dbReference type="Pfam" id="PF01497">
    <property type="entry name" value="Peripla_BP_2"/>
    <property type="match status" value="1"/>
</dbReference>
<evidence type="ECO:0000259" key="1">
    <source>
        <dbReference type="PROSITE" id="PS50983"/>
    </source>
</evidence>
<evidence type="ECO:0000313" key="3">
    <source>
        <dbReference type="Proteomes" id="UP000460290"/>
    </source>
</evidence>
<sequence length="260" mass="27134">MTMGGCVEHNRAKERADTPTIVSLNPCTDAILAEVAVPAQLLAISHYSHDSSASSMDLDKARIFAATGGTVEEVLALDPDIVVASSFLAPATRQAFADLGVRVETFGIASTAHDSKAQIEQLAALAGNPDKGDALIEQIDIALDAAAAQGEPLSAVLWQPGGIVPGDSALVSELMQHTGFASHSAALGMGQADYLSLEQMLTNPPDVLLLAGDERAQKHPALAELSGTKLAEFDSALLYCGGPTIIRAVERLAEIRRQAE</sequence>
<dbReference type="RefSeq" id="WP_160614228.1">
    <property type="nucleotide sequence ID" value="NZ_JAUFQM010000001.1"/>
</dbReference>
<dbReference type="InterPro" id="IPR050902">
    <property type="entry name" value="ABC_Transporter_SBP"/>
</dbReference>
<dbReference type="InterPro" id="IPR002491">
    <property type="entry name" value="ABC_transptr_periplasmic_BD"/>
</dbReference>
<reference evidence="2 3" key="1">
    <citation type="submission" date="2019-12" db="EMBL/GenBank/DDBJ databases">
        <title>Genomic-based taxomic classification of the family Erythrobacteraceae.</title>
        <authorList>
            <person name="Xu L."/>
        </authorList>
    </citation>
    <scope>NUCLEOTIDE SEQUENCE [LARGE SCALE GENOMIC DNA]</scope>
    <source>
        <strain evidence="2 3">KCTC 42006</strain>
    </source>
</reference>
<dbReference type="SUPFAM" id="SSF53807">
    <property type="entry name" value="Helical backbone' metal receptor"/>
    <property type="match status" value="1"/>
</dbReference>
<evidence type="ECO:0000313" key="2">
    <source>
        <dbReference type="EMBL" id="MXO83927.1"/>
    </source>
</evidence>
<proteinExistence type="predicted"/>
<keyword evidence="3" id="KW-1185">Reference proteome</keyword>
<dbReference type="PANTHER" id="PTHR30535">
    <property type="entry name" value="VITAMIN B12-BINDING PROTEIN"/>
    <property type="match status" value="1"/>
</dbReference>
<dbReference type="EMBL" id="WTYZ01000001">
    <property type="protein sequence ID" value="MXO83927.1"/>
    <property type="molecule type" value="Genomic_DNA"/>
</dbReference>
<feature type="domain" description="Fe/B12 periplasmic-binding" evidence="1">
    <location>
        <begin position="20"/>
        <end position="260"/>
    </location>
</feature>
<accession>A0A844ZA64</accession>
<gene>
    <name evidence="2" type="ORF">GRI35_11180</name>
</gene>
<dbReference type="Gene3D" id="3.40.50.1980">
    <property type="entry name" value="Nitrogenase molybdenum iron protein domain"/>
    <property type="match status" value="2"/>
</dbReference>
<dbReference type="AlphaFoldDB" id="A0A844ZA64"/>
<name>A0A844ZA64_9SPHN</name>